<dbReference type="Gene3D" id="3.20.20.140">
    <property type="entry name" value="Metal-dependent hydrolases"/>
    <property type="match status" value="1"/>
</dbReference>
<evidence type="ECO:0000313" key="3">
    <source>
        <dbReference type="EMBL" id="AWK85280.1"/>
    </source>
</evidence>
<protein>
    <submittedName>
        <fullName evidence="3">Amidohydrolase</fullName>
    </submittedName>
</protein>
<dbReference type="SUPFAM" id="SSF51556">
    <property type="entry name" value="Metallo-dependent hydrolases"/>
    <property type="match status" value="1"/>
</dbReference>
<accession>A0A2S2CLM4</accession>
<evidence type="ECO:0000259" key="2">
    <source>
        <dbReference type="Pfam" id="PF04909"/>
    </source>
</evidence>
<comment type="similarity">
    <text evidence="1">Belongs to the metallo-dependent hydrolases superfamily.</text>
</comment>
<dbReference type="AlphaFoldDB" id="A0A2S2CLM4"/>
<dbReference type="OrthoDB" id="7183088at2"/>
<keyword evidence="4" id="KW-1185">Reference proteome</keyword>
<dbReference type="RefSeq" id="WP_109324349.1">
    <property type="nucleotide sequence ID" value="NZ_CP029352.1"/>
</dbReference>
<keyword evidence="3" id="KW-0378">Hydrolase</keyword>
<dbReference type="InterPro" id="IPR032466">
    <property type="entry name" value="Metal_Hydrolase"/>
</dbReference>
<evidence type="ECO:0000256" key="1">
    <source>
        <dbReference type="ARBA" id="ARBA00038310"/>
    </source>
</evidence>
<dbReference type="Pfam" id="PF04909">
    <property type="entry name" value="Amidohydro_2"/>
    <property type="match status" value="1"/>
</dbReference>
<evidence type="ECO:0000313" key="4">
    <source>
        <dbReference type="Proteomes" id="UP000245629"/>
    </source>
</evidence>
<dbReference type="GO" id="GO:0016787">
    <property type="term" value="F:hydrolase activity"/>
    <property type="evidence" value="ECO:0007669"/>
    <property type="project" value="UniProtKB-KW"/>
</dbReference>
<name>A0A2S2CLM4_9PROT</name>
<dbReference type="InterPro" id="IPR052350">
    <property type="entry name" value="Metallo-dep_Lactonases"/>
</dbReference>
<dbReference type="PANTHER" id="PTHR43569:SF2">
    <property type="entry name" value="AMIDOHYDROLASE-RELATED DOMAIN-CONTAINING PROTEIN"/>
    <property type="match status" value="1"/>
</dbReference>
<gene>
    <name evidence="3" type="ORF">DEW08_03000</name>
</gene>
<dbReference type="Proteomes" id="UP000245629">
    <property type="component" value="Chromosome 1"/>
</dbReference>
<organism evidence="3 4">
    <name type="scientific">Azospirillum thermophilum</name>
    <dbReference type="NCBI Taxonomy" id="2202148"/>
    <lineage>
        <taxon>Bacteria</taxon>
        <taxon>Pseudomonadati</taxon>
        <taxon>Pseudomonadota</taxon>
        <taxon>Alphaproteobacteria</taxon>
        <taxon>Rhodospirillales</taxon>
        <taxon>Azospirillaceae</taxon>
        <taxon>Azospirillum</taxon>
    </lineage>
</organism>
<proteinExistence type="inferred from homology"/>
<dbReference type="PANTHER" id="PTHR43569">
    <property type="entry name" value="AMIDOHYDROLASE"/>
    <property type="match status" value="1"/>
</dbReference>
<sequence length="278" mass="30149">MRIDAHQHFWLLRDRRGEWPPPELAAIHRDVLPADLEPLLRSCGIGGTVLVQTLQNGDDTRFMLDLADRHPFILGVVGWADLKAPDAPAEIARLAGHPALKGLRPMLQDLADPAWIDDPALDPAVAAMRAHGLRFDALVTPDHLPALTAFAARHPDLPIVIDHGAKPRIATGEFAGWRRAMAGLAALPALHCKLSGLLTEAGGRREPAALRPYVETLLELFGPDRLLWGSDWPVLRLAGDYGEWLAMCLDLVPEADHPAVFGGNAAAFYGLAVPDPGR</sequence>
<dbReference type="InterPro" id="IPR006680">
    <property type="entry name" value="Amidohydro-rel"/>
</dbReference>
<dbReference type="EMBL" id="CP029352">
    <property type="protein sequence ID" value="AWK85280.1"/>
    <property type="molecule type" value="Genomic_DNA"/>
</dbReference>
<reference evidence="4" key="1">
    <citation type="submission" date="2018-05" db="EMBL/GenBank/DDBJ databases">
        <title>Azospirillum thermophila sp. nov., a novel isolated from hot spring.</title>
        <authorList>
            <person name="Zhao Z."/>
        </authorList>
    </citation>
    <scope>NUCLEOTIDE SEQUENCE [LARGE SCALE GENOMIC DNA]</scope>
    <source>
        <strain evidence="4">CFH 70021</strain>
    </source>
</reference>
<feature type="domain" description="Amidohydrolase-related" evidence="2">
    <location>
        <begin position="3"/>
        <end position="271"/>
    </location>
</feature>
<dbReference type="KEGG" id="azz:DEW08_03000"/>